<reference evidence="1 2" key="1">
    <citation type="journal article" date="2015" name="Nature">
        <title>rRNA introns, odd ribosomes, and small enigmatic genomes across a large radiation of phyla.</title>
        <authorList>
            <person name="Brown C.T."/>
            <person name="Hug L.A."/>
            <person name="Thomas B.C."/>
            <person name="Sharon I."/>
            <person name="Castelle C.J."/>
            <person name="Singh A."/>
            <person name="Wilkins M.J."/>
            <person name="Williams K.H."/>
            <person name="Banfield J.F."/>
        </authorList>
    </citation>
    <scope>NUCLEOTIDE SEQUENCE [LARGE SCALE GENOMIC DNA]</scope>
</reference>
<protein>
    <submittedName>
        <fullName evidence="1">Uncharacterized protein</fullName>
    </submittedName>
</protein>
<organism evidence="1 2">
    <name type="scientific">Candidatus Nomurabacteria bacterium GW2011_GWA1_37_20</name>
    <dbReference type="NCBI Taxonomy" id="1618729"/>
    <lineage>
        <taxon>Bacteria</taxon>
        <taxon>Candidatus Nomuraibacteriota</taxon>
    </lineage>
</organism>
<evidence type="ECO:0000313" key="2">
    <source>
        <dbReference type="Proteomes" id="UP000034701"/>
    </source>
</evidence>
<proteinExistence type="predicted"/>
<feature type="non-terminal residue" evidence="1">
    <location>
        <position position="144"/>
    </location>
</feature>
<accession>A0A0G0GR49</accession>
<sequence length="144" mass="15081">MGIVIVSSPTCSIGDITQIGMDVSIPITLPGNGTWYSLNRDGDEVDRTKHTPDTIFDTNVPLGLHTYQIVKRSSGVSCGPAKTFVVVLPPDLEKPIVSTNPVYGETEVSARSGGTIISDGGSVVTEAGIVWSTSNGDFKIGEDG</sequence>
<dbReference type="EMBL" id="LBTA01000018">
    <property type="protein sequence ID" value="KKQ32522.1"/>
    <property type="molecule type" value="Genomic_DNA"/>
</dbReference>
<name>A0A0G0GR49_9BACT</name>
<dbReference type="AlphaFoldDB" id="A0A0G0GR49"/>
<evidence type="ECO:0000313" key="1">
    <source>
        <dbReference type="EMBL" id="KKQ32522.1"/>
    </source>
</evidence>
<dbReference type="Proteomes" id="UP000034701">
    <property type="component" value="Unassembled WGS sequence"/>
</dbReference>
<gene>
    <name evidence="1" type="ORF">US45_C0018G0001</name>
</gene>
<comment type="caution">
    <text evidence="1">The sequence shown here is derived from an EMBL/GenBank/DDBJ whole genome shotgun (WGS) entry which is preliminary data.</text>
</comment>